<feature type="compositionally biased region" description="Low complexity" evidence="1">
    <location>
        <begin position="80"/>
        <end position="96"/>
    </location>
</feature>
<evidence type="ECO:0000259" key="2">
    <source>
        <dbReference type="SMART" id="SM00923"/>
    </source>
</evidence>
<name>A0ABS1WXB9_9GAMM</name>
<dbReference type="EMBL" id="JAEVLS010000002">
    <property type="protein sequence ID" value="MBM0105625.1"/>
    <property type="molecule type" value="Genomic_DNA"/>
</dbReference>
<sequence>MAGGFDDENGKFRVLVNEEEQYSLWLDGMEIPRGWTDTGVAGDKKTCLDYVGKVWTDMRPKSLRIWMEEHAKKTAAEAQSSNAPSEAATAESAPGA</sequence>
<dbReference type="PANTHER" id="PTHR38444:SF1">
    <property type="entry name" value="ENTEROBACTIN BIOSYNTHESIS PROTEIN YBDZ"/>
    <property type="match status" value="1"/>
</dbReference>
<comment type="caution">
    <text evidence="3">The sequence shown here is derived from an EMBL/GenBank/DDBJ whole genome shotgun (WGS) entry which is preliminary data.</text>
</comment>
<gene>
    <name evidence="3" type="ORF">JM946_12735</name>
</gene>
<dbReference type="Pfam" id="PF03621">
    <property type="entry name" value="MbtH"/>
    <property type="match status" value="1"/>
</dbReference>
<protein>
    <submittedName>
        <fullName evidence="3">MbtH family NRPS accessory protein</fullName>
    </submittedName>
</protein>
<evidence type="ECO:0000313" key="3">
    <source>
        <dbReference type="EMBL" id="MBM0105625.1"/>
    </source>
</evidence>
<dbReference type="Gene3D" id="3.90.820.10">
    <property type="entry name" value="Structural Genomics, Unknown Function 30-nov-00 1gh9 Mol_id"/>
    <property type="match status" value="1"/>
</dbReference>
<organism evidence="3 4">
    <name type="scientific">Steroidobacter gossypii</name>
    <dbReference type="NCBI Taxonomy" id="2805490"/>
    <lineage>
        <taxon>Bacteria</taxon>
        <taxon>Pseudomonadati</taxon>
        <taxon>Pseudomonadota</taxon>
        <taxon>Gammaproteobacteria</taxon>
        <taxon>Steroidobacterales</taxon>
        <taxon>Steroidobacteraceae</taxon>
        <taxon>Steroidobacter</taxon>
    </lineage>
</organism>
<evidence type="ECO:0000256" key="1">
    <source>
        <dbReference type="SAM" id="MobiDB-lite"/>
    </source>
</evidence>
<feature type="domain" description="MbtH-like" evidence="2">
    <location>
        <begin position="3"/>
        <end position="53"/>
    </location>
</feature>
<dbReference type="Proteomes" id="UP000661077">
    <property type="component" value="Unassembled WGS sequence"/>
</dbReference>
<dbReference type="PANTHER" id="PTHR38444">
    <property type="entry name" value="ENTEROBACTIN BIOSYNTHESIS PROTEIN YBDZ"/>
    <property type="match status" value="1"/>
</dbReference>
<dbReference type="InterPro" id="IPR037407">
    <property type="entry name" value="MLP_fam"/>
</dbReference>
<dbReference type="InterPro" id="IPR005153">
    <property type="entry name" value="MbtH-like_dom"/>
</dbReference>
<keyword evidence="4" id="KW-1185">Reference proteome</keyword>
<proteinExistence type="predicted"/>
<feature type="region of interest" description="Disordered" evidence="1">
    <location>
        <begin position="72"/>
        <end position="96"/>
    </location>
</feature>
<evidence type="ECO:0000313" key="4">
    <source>
        <dbReference type="Proteomes" id="UP000661077"/>
    </source>
</evidence>
<dbReference type="InterPro" id="IPR038020">
    <property type="entry name" value="MbtH-like_sf"/>
</dbReference>
<reference evidence="3 4" key="1">
    <citation type="journal article" date="2021" name="Int. J. Syst. Evol. Microbiol.">
        <title>Steroidobacter gossypii sp. nov., isolated from soil of cotton cropping field.</title>
        <authorList>
            <person name="Huang R."/>
            <person name="Yang S."/>
            <person name="Zhen C."/>
            <person name="Liu W."/>
        </authorList>
    </citation>
    <scope>NUCLEOTIDE SEQUENCE [LARGE SCALE GENOMIC DNA]</scope>
    <source>
        <strain evidence="3 4">S1-65</strain>
    </source>
</reference>
<dbReference type="SMART" id="SM00923">
    <property type="entry name" value="MbtH"/>
    <property type="match status" value="1"/>
</dbReference>
<dbReference type="RefSeq" id="WP_203167659.1">
    <property type="nucleotide sequence ID" value="NZ_JAEVLS010000002.1"/>
</dbReference>
<accession>A0ABS1WXB9</accession>
<dbReference type="SUPFAM" id="SSF160582">
    <property type="entry name" value="MbtH-like"/>
    <property type="match status" value="1"/>
</dbReference>